<organism evidence="2">
    <name type="scientific">Anguilla anguilla</name>
    <name type="common">European freshwater eel</name>
    <name type="synonym">Muraena anguilla</name>
    <dbReference type="NCBI Taxonomy" id="7936"/>
    <lineage>
        <taxon>Eukaryota</taxon>
        <taxon>Metazoa</taxon>
        <taxon>Chordata</taxon>
        <taxon>Craniata</taxon>
        <taxon>Vertebrata</taxon>
        <taxon>Euteleostomi</taxon>
        <taxon>Actinopterygii</taxon>
        <taxon>Neopterygii</taxon>
        <taxon>Teleostei</taxon>
        <taxon>Anguilliformes</taxon>
        <taxon>Anguillidae</taxon>
        <taxon>Anguilla</taxon>
    </lineage>
</organism>
<reference evidence="2" key="1">
    <citation type="submission" date="2014-11" db="EMBL/GenBank/DDBJ databases">
        <authorList>
            <person name="Amaro Gonzalez C."/>
        </authorList>
    </citation>
    <scope>NUCLEOTIDE SEQUENCE</scope>
</reference>
<feature type="compositionally biased region" description="Basic and acidic residues" evidence="1">
    <location>
        <begin position="1"/>
        <end position="16"/>
    </location>
</feature>
<dbReference type="EMBL" id="GBXM01099003">
    <property type="protein sequence ID" value="JAH09574.1"/>
    <property type="molecule type" value="Transcribed_RNA"/>
</dbReference>
<sequence>MDTTRHSSVRENREAYPTRPVSKITPRVGEGGVEEVAEEGSYVELV</sequence>
<reference evidence="2" key="2">
    <citation type="journal article" date="2015" name="Fish Shellfish Immunol.">
        <title>Early steps in the European eel (Anguilla anguilla)-Vibrio vulnificus interaction in the gills: Role of the RtxA13 toxin.</title>
        <authorList>
            <person name="Callol A."/>
            <person name="Pajuelo D."/>
            <person name="Ebbesson L."/>
            <person name="Teles M."/>
            <person name="MacKenzie S."/>
            <person name="Amaro C."/>
        </authorList>
    </citation>
    <scope>NUCLEOTIDE SEQUENCE</scope>
</reference>
<evidence type="ECO:0000256" key="1">
    <source>
        <dbReference type="SAM" id="MobiDB-lite"/>
    </source>
</evidence>
<proteinExistence type="predicted"/>
<name>A0A0E9PYK2_ANGAN</name>
<evidence type="ECO:0000313" key="2">
    <source>
        <dbReference type="EMBL" id="JAH09574.1"/>
    </source>
</evidence>
<protein>
    <submittedName>
        <fullName evidence="2">Uncharacterized protein</fullName>
    </submittedName>
</protein>
<dbReference type="AlphaFoldDB" id="A0A0E9PYK2"/>
<accession>A0A0E9PYK2</accession>
<feature type="region of interest" description="Disordered" evidence="1">
    <location>
        <begin position="1"/>
        <end position="46"/>
    </location>
</feature>